<evidence type="ECO:0000313" key="2">
    <source>
        <dbReference type="Proteomes" id="UP001596997"/>
    </source>
</evidence>
<comment type="caution">
    <text evidence="1">The sequence shown here is derived from an EMBL/GenBank/DDBJ whole genome shotgun (WGS) entry which is preliminary data.</text>
</comment>
<protein>
    <submittedName>
        <fullName evidence="1">Cytidylyltransferase domain-containing protein</fullName>
    </submittedName>
</protein>
<dbReference type="InterPro" id="IPR003329">
    <property type="entry name" value="Cytidylyl_trans"/>
</dbReference>
<dbReference type="EMBL" id="JBHTJM010000002">
    <property type="protein sequence ID" value="MFD0962608.1"/>
    <property type="molecule type" value="Genomic_DNA"/>
</dbReference>
<proteinExistence type="predicted"/>
<dbReference type="CDD" id="cd02513">
    <property type="entry name" value="CMP-NeuAc_Synthase"/>
    <property type="match status" value="1"/>
</dbReference>
<dbReference type="Pfam" id="PF02348">
    <property type="entry name" value="CTP_transf_3"/>
    <property type="match status" value="1"/>
</dbReference>
<dbReference type="SUPFAM" id="SSF53448">
    <property type="entry name" value="Nucleotide-diphospho-sugar transferases"/>
    <property type="match status" value="1"/>
</dbReference>
<organism evidence="1 2">
    <name type="scientific">Pseudofulvibacter geojedonensis</name>
    <dbReference type="NCBI Taxonomy" id="1123758"/>
    <lineage>
        <taxon>Bacteria</taxon>
        <taxon>Pseudomonadati</taxon>
        <taxon>Bacteroidota</taxon>
        <taxon>Flavobacteriia</taxon>
        <taxon>Flavobacteriales</taxon>
        <taxon>Flavobacteriaceae</taxon>
        <taxon>Pseudofulvibacter</taxon>
    </lineage>
</organism>
<evidence type="ECO:0000313" key="1">
    <source>
        <dbReference type="EMBL" id="MFD0962608.1"/>
    </source>
</evidence>
<sequence length="230" mass="26087">MKTLAIIPARGGSKGVKNKNIRNVAGKPLLFYAVDAAKESKLLTDYLVATDSDDIIEVTKKYTQNIFKRSAVTAQDNSPIEQVIEEVLKTTTTQYDIIILLQPTAPIRTGEDIDKVITMFIEDNNLDNVVSVIELEDIHPARMYNLGARLEMTPLEKSKERARRQDLSPVYLRNGCIYAIKTEAFKQTKKLMTDNKKAYVMPESLWANVDTERDLLLVEVLIKEWKLGKL</sequence>
<name>A0ABW3HYK2_9FLAO</name>
<keyword evidence="2" id="KW-1185">Reference proteome</keyword>
<dbReference type="Proteomes" id="UP001596997">
    <property type="component" value="Unassembled WGS sequence"/>
</dbReference>
<dbReference type="InterPro" id="IPR029044">
    <property type="entry name" value="Nucleotide-diphossugar_trans"/>
</dbReference>
<dbReference type="PANTHER" id="PTHR21485">
    <property type="entry name" value="HAD SUPERFAMILY MEMBERS CMAS AND KDSC"/>
    <property type="match status" value="1"/>
</dbReference>
<reference evidence="2" key="1">
    <citation type="journal article" date="2019" name="Int. J. Syst. Evol. Microbiol.">
        <title>The Global Catalogue of Microorganisms (GCM) 10K type strain sequencing project: providing services to taxonomists for standard genome sequencing and annotation.</title>
        <authorList>
            <consortium name="The Broad Institute Genomics Platform"/>
            <consortium name="The Broad Institute Genome Sequencing Center for Infectious Disease"/>
            <person name="Wu L."/>
            <person name="Ma J."/>
        </authorList>
    </citation>
    <scope>NUCLEOTIDE SEQUENCE [LARGE SCALE GENOMIC DNA]</scope>
    <source>
        <strain evidence="2">CCUG 62114</strain>
    </source>
</reference>
<keyword evidence="1" id="KW-0808">Transferase</keyword>
<dbReference type="RefSeq" id="WP_377712448.1">
    <property type="nucleotide sequence ID" value="NZ_JBHTJM010000002.1"/>
</dbReference>
<keyword evidence="1" id="KW-0548">Nucleotidyltransferase</keyword>
<dbReference type="InterPro" id="IPR050793">
    <property type="entry name" value="CMP-NeuNAc_synthase"/>
</dbReference>
<dbReference type="PANTHER" id="PTHR21485:SF6">
    <property type="entry name" value="N-ACYLNEURAMINATE CYTIDYLYLTRANSFERASE-RELATED"/>
    <property type="match status" value="1"/>
</dbReference>
<dbReference type="Gene3D" id="3.90.550.10">
    <property type="entry name" value="Spore Coat Polysaccharide Biosynthesis Protein SpsA, Chain A"/>
    <property type="match status" value="1"/>
</dbReference>
<dbReference type="GO" id="GO:0016779">
    <property type="term" value="F:nucleotidyltransferase activity"/>
    <property type="evidence" value="ECO:0007669"/>
    <property type="project" value="UniProtKB-KW"/>
</dbReference>
<gene>
    <name evidence="1" type="ORF">ACFQ1O_01165</name>
</gene>
<accession>A0ABW3HYK2</accession>